<dbReference type="AlphaFoldDB" id="A0A5U4DY61"/>
<protein>
    <submittedName>
        <fullName evidence="2">Uncharacterized protein</fullName>
    </submittedName>
</protein>
<keyword evidence="1" id="KW-0472">Membrane</keyword>
<gene>
    <name evidence="2" type="ORF">AC195_08490</name>
</gene>
<feature type="non-terminal residue" evidence="2">
    <location>
        <position position="1"/>
    </location>
</feature>
<organism evidence="2">
    <name type="scientific">Salmonella enterica</name>
    <name type="common">Salmonella choleraesuis</name>
    <dbReference type="NCBI Taxonomy" id="28901"/>
    <lineage>
        <taxon>Bacteria</taxon>
        <taxon>Pseudomonadati</taxon>
        <taxon>Pseudomonadota</taxon>
        <taxon>Gammaproteobacteria</taxon>
        <taxon>Enterobacterales</taxon>
        <taxon>Enterobacteriaceae</taxon>
        <taxon>Salmonella</taxon>
    </lineage>
</organism>
<accession>A0A5U4DY61</accession>
<reference evidence="2" key="1">
    <citation type="submission" date="2018-07" db="EMBL/GenBank/DDBJ databases">
        <authorList>
            <consortium name="GenomeTrakr network: Whole genome sequencing for foodborne pathogen traceback"/>
        </authorList>
    </citation>
    <scope>NUCLEOTIDE SEQUENCE</scope>
    <source>
        <strain evidence="2">FLUFL-1673</strain>
    </source>
</reference>
<keyword evidence="1" id="KW-1133">Transmembrane helix</keyword>
<keyword evidence="1" id="KW-0812">Transmembrane</keyword>
<feature type="transmembrane region" description="Helical" evidence="1">
    <location>
        <begin position="6"/>
        <end position="31"/>
    </location>
</feature>
<dbReference type="EMBL" id="AAGMNG010000023">
    <property type="protein sequence ID" value="EBP8759256.1"/>
    <property type="molecule type" value="Genomic_DNA"/>
</dbReference>
<name>A0A5U4DY61_SALER</name>
<evidence type="ECO:0000256" key="1">
    <source>
        <dbReference type="SAM" id="Phobius"/>
    </source>
</evidence>
<proteinExistence type="predicted"/>
<sequence length="64" mass="7419">IYSIIIIFYQWVMCFDLMVVGVNIICFLYVFDALIMKKHKKTGINAGNVGNDKINDKRLITESF</sequence>
<evidence type="ECO:0000313" key="2">
    <source>
        <dbReference type="EMBL" id="EBP8759256.1"/>
    </source>
</evidence>
<comment type="caution">
    <text evidence="2">The sequence shown here is derived from an EMBL/GenBank/DDBJ whole genome shotgun (WGS) entry which is preliminary data.</text>
</comment>